<proteinExistence type="predicted"/>
<gene>
    <name evidence="2" type="ORF">NSA58_07175</name>
</gene>
<sequence length="91" mass="10711">MNCLRFVIENNKLNLVNKKPLKYKIFIAGNLLFSSYLLLSGFNISLLNACILTNISAVFIYYSKSIYFKSYICNRKLEWLKKTDNIIVEFR</sequence>
<name>A0A9X2M9Y1_9FIRM</name>
<dbReference type="EMBL" id="JANKBY010000063">
    <property type="protein sequence ID" value="MCR1822564.1"/>
    <property type="molecule type" value="Genomic_DNA"/>
</dbReference>
<evidence type="ECO:0000256" key="1">
    <source>
        <dbReference type="SAM" id="Phobius"/>
    </source>
</evidence>
<evidence type="ECO:0000313" key="2">
    <source>
        <dbReference type="EMBL" id="MCR1822564.1"/>
    </source>
</evidence>
<keyword evidence="1" id="KW-0472">Membrane</keyword>
<keyword evidence="1" id="KW-0812">Transmembrane</keyword>
<feature type="transmembrane region" description="Helical" evidence="1">
    <location>
        <begin position="45"/>
        <end position="62"/>
    </location>
</feature>
<evidence type="ECO:0000313" key="3">
    <source>
        <dbReference type="Proteomes" id="UP001140817"/>
    </source>
</evidence>
<protein>
    <submittedName>
        <fullName evidence="2">Uncharacterized protein</fullName>
    </submittedName>
</protein>
<accession>A0A9X2M9Y1</accession>
<feature type="transmembrane region" description="Helical" evidence="1">
    <location>
        <begin position="21"/>
        <end position="39"/>
    </location>
</feature>
<dbReference type="AlphaFoldDB" id="A0A9X2M9Y1"/>
<organism evidence="2 3">
    <name type="scientific">Terrisporobacter muris</name>
    <dbReference type="NCBI Taxonomy" id="2963284"/>
    <lineage>
        <taxon>Bacteria</taxon>
        <taxon>Bacillati</taxon>
        <taxon>Bacillota</taxon>
        <taxon>Clostridia</taxon>
        <taxon>Peptostreptococcales</taxon>
        <taxon>Peptostreptococcaceae</taxon>
        <taxon>Terrisporobacter</taxon>
    </lineage>
</organism>
<dbReference type="Proteomes" id="UP001140817">
    <property type="component" value="Unassembled WGS sequence"/>
</dbReference>
<keyword evidence="1" id="KW-1133">Transmembrane helix</keyword>
<comment type="caution">
    <text evidence="2">The sequence shown here is derived from an EMBL/GenBank/DDBJ whole genome shotgun (WGS) entry which is preliminary data.</text>
</comment>
<reference evidence="2" key="1">
    <citation type="submission" date="2022-07" db="EMBL/GenBank/DDBJ databases">
        <title>Enhanced cultured diversity of the mouse gut microbiota enables custom-made synthetic communities.</title>
        <authorList>
            <person name="Afrizal A."/>
        </authorList>
    </citation>
    <scope>NUCLEOTIDE SEQUENCE</scope>
    <source>
        <strain evidence="2">DSM 29186</strain>
    </source>
</reference>
<keyword evidence="3" id="KW-1185">Reference proteome</keyword>
<dbReference type="RefSeq" id="WP_074429709.1">
    <property type="nucleotide sequence ID" value="NZ_JANKBY010000063.1"/>
</dbReference>